<evidence type="ECO:0000259" key="2">
    <source>
        <dbReference type="Pfam" id="PF01408"/>
    </source>
</evidence>
<accession>A0A2T0RYC8</accession>
<dbReference type="SUPFAM" id="SSF51735">
    <property type="entry name" value="NAD(P)-binding Rossmann-fold domains"/>
    <property type="match status" value="1"/>
</dbReference>
<organism evidence="4 5">
    <name type="scientific">Aliiruegeria haliotis</name>
    <dbReference type="NCBI Taxonomy" id="1280846"/>
    <lineage>
        <taxon>Bacteria</taxon>
        <taxon>Pseudomonadati</taxon>
        <taxon>Pseudomonadota</taxon>
        <taxon>Alphaproteobacteria</taxon>
        <taxon>Rhodobacterales</taxon>
        <taxon>Roseobacteraceae</taxon>
        <taxon>Aliiruegeria</taxon>
    </lineage>
</organism>
<gene>
    <name evidence="4" type="ORF">CLV78_101236</name>
</gene>
<feature type="domain" description="Gfo/Idh/MocA-like oxidoreductase N-terminal" evidence="2">
    <location>
        <begin position="13"/>
        <end position="133"/>
    </location>
</feature>
<dbReference type="SUPFAM" id="SSF55347">
    <property type="entry name" value="Glyceraldehyde-3-phosphate dehydrogenase-like, C-terminal domain"/>
    <property type="match status" value="1"/>
</dbReference>
<feature type="domain" description="GFO/IDH/MocA-like oxidoreductase" evidence="3">
    <location>
        <begin position="141"/>
        <end position="260"/>
    </location>
</feature>
<dbReference type="AlphaFoldDB" id="A0A2T0RYC8"/>
<dbReference type="InterPro" id="IPR000683">
    <property type="entry name" value="Gfo/Idh/MocA-like_OxRdtase_N"/>
</dbReference>
<dbReference type="Pfam" id="PF01408">
    <property type="entry name" value="GFO_IDH_MocA"/>
    <property type="match status" value="1"/>
</dbReference>
<dbReference type="PANTHER" id="PTHR43818:SF11">
    <property type="entry name" value="BCDNA.GH03377"/>
    <property type="match status" value="1"/>
</dbReference>
<keyword evidence="5" id="KW-1185">Reference proteome</keyword>
<dbReference type="RefSeq" id="WP_106202948.1">
    <property type="nucleotide sequence ID" value="NZ_PVTD01000001.1"/>
</dbReference>
<name>A0A2T0RYC8_9RHOB</name>
<dbReference type="GO" id="GO:0000166">
    <property type="term" value="F:nucleotide binding"/>
    <property type="evidence" value="ECO:0007669"/>
    <property type="project" value="InterPro"/>
</dbReference>
<dbReference type="OrthoDB" id="7798185at2"/>
<sequence>MSDRSSSPHTGAVRWGILGCGDVTEVKSGPGLQNVDRSSIVNVMRRDGAKAADYAARHNVPRSTDDADALIHDPEVSAVYVATPPSSHADYAIRAMEAGKDVLVEKPMAMNPAECAAMGDAVKRTGRKLSVAYYRRALPRFEKLREIATDGTIGDVRMVEVRHFRPTGSGPDQPWKIDPAIGGGGLFTDMQSHTLDWLDHAFGAPIGVTGLKKQQGGTYEAEDLVSYILDFGAFPAVGLCAYSTGRDEEVVTIHGSKGSASMGFFRPCEITIDMAGETRTIELPDEPAFHHLLVEKVVAHFLDDAPNPCDVSAGSRTNALLEKIRSGI</sequence>
<reference evidence="4 5" key="1">
    <citation type="submission" date="2018-03" db="EMBL/GenBank/DDBJ databases">
        <title>Genomic Encyclopedia of Archaeal and Bacterial Type Strains, Phase II (KMG-II): from individual species to whole genera.</title>
        <authorList>
            <person name="Goeker M."/>
        </authorList>
    </citation>
    <scope>NUCLEOTIDE SEQUENCE [LARGE SCALE GENOMIC DNA]</scope>
    <source>
        <strain evidence="4 5">DSM 29328</strain>
    </source>
</reference>
<dbReference type="Gene3D" id="3.30.360.10">
    <property type="entry name" value="Dihydrodipicolinate Reductase, domain 2"/>
    <property type="match status" value="1"/>
</dbReference>
<proteinExistence type="predicted"/>
<protein>
    <submittedName>
        <fullName evidence="4">Putative dehydrogenase</fullName>
    </submittedName>
</protein>
<keyword evidence="1" id="KW-0560">Oxidoreductase</keyword>
<dbReference type="InterPro" id="IPR036291">
    <property type="entry name" value="NAD(P)-bd_dom_sf"/>
</dbReference>
<dbReference type="Pfam" id="PF22725">
    <property type="entry name" value="GFO_IDH_MocA_C3"/>
    <property type="match status" value="1"/>
</dbReference>
<evidence type="ECO:0000259" key="3">
    <source>
        <dbReference type="Pfam" id="PF22725"/>
    </source>
</evidence>
<dbReference type="Proteomes" id="UP000239480">
    <property type="component" value="Unassembled WGS sequence"/>
</dbReference>
<dbReference type="InterPro" id="IPR055170">
    <property type="entry name" value="GFO_IDH_MocA-like_dom"/>
</dbReference>
<dbReference type="PANTHER" id="PTHR43818">
    <property type="entry name" value="BCDNA.GH03377"/>
    <property type="match status" value="1"/>
</dbReference>
<dbReference type="GO" id="GO:0016491">
    <property type="term" value="F:oxidoreductase activity"/>
    <property type="evidence" value="ECO:0007669"/>
    <property type="project" value="UniProtKB-KW"/>
</dbReference>
<evidence type="ECO:0000313" key="5">
    <source>
        <dbReference type="Proteomes" id="UP000239480"/>
    </source>
</evidence>
<dbReference type="Gene3D" id="3.40.50.720">
    <property type="entry name" value="NAD(P)-binding Rossmann-like Domain"/>
    <property type="match status" value="1"/>
</dbReference>
<dbReference type="InterPro" id="IPR050463">
    <property type="entry name" value="Gfo/Idh/MocA_oxidrdct_glycsds"/>
</dbReference>
<evidence type="ECO:0000256" key="1">
    <source>
        <dbReference type="ARBA" id="ARBA00023002"/>
    </source>
</evidence>
<dbReference type="EMBL" id="PVTD01000001">
    <property type="protein sequence ID" value="PRY26142.1"/>
    <property type="molecule type" value="Genomic_DNA"/>
</dbReference>
<evidence type="ECO:0000313" key="4">
    <source>
        <dbReference type="EMBL" id="PRY26142.1"/>
    </source>
</evidence>
<comment type="caution">
    <text evidence="4">The sequence shown here is derived from an EMBL/GenBank/DDBJ whole genome shotgun (WGS) entry which is preliminary data.</text>
</comment>